<feature type="transmembrane region" description="Helical" evidence="2">
    <location>
        <begin position="20"/>
        <end position="39"/>
    </location>
</feature>
<gene>
    <name evidence="3" type="ORF">GCM10010916_11170</name>
</gene>
<dbReference type="InterPro" id="IPR024623">
    <property type="entry name" value="YtxH"/>
</dbReference>
<dbReference type="InterPro" id="IPR052928">
    <property type="entry name" value="Desiccation-related_membrane"/>
</dbReference>
<reference evidence="3" key="1">
    <citation type="journal article" date="2014" name="Int. J. Syst. Evol. Microbiol.">
        <title>Complete genome sequence of Corynebacterium casei LMG S-19264T (=DSM 44701T), isolated from a smear-ripened cheese.</title>
        <authorList>
            <consortium name="US DOE Joint Genome Institute (JGI-PGF)"/>
            <person name="Walter F."/>
            <person name="Albersmeier A."/>
            <person name="Kalinowski J."/>
            <person name="Ruckert C."/>
        </authorList>
    </citation>
    <scope>NUCLEOTIDE SEQUENCE</scope>
    <source>
        <strain evidence="3">CGMCC 1.12987</strain>
    </source>
</reference>
<name>A0A917CQZ0_9BACL</name>
<protein>
    <recommendedName>
        <fullName evidence="5">General stress protein</fullName>
    </recommendedName>
</protein>
<keyword evidence="2" id="KW-1133">Transmembrane helix</keyword>
<evidence type="ECO:0008006" key="5">
    <source>
        <dbReference type="Google" id="ProtNLM"/>
    </source>
</evidence>
<dbReference type="PANTHER" id="PTHR35792">
    <property type="entry name" value="GENERAL STRESS PROTEIN"/>
    <property type="match status" value="1"/>
</dbReference>
<dbReference type="Pfam" id="PF12732">
    <property type="entry name" value="YtxH"/>
    <property type="match status" value="1"/>
</dbReference>
<dbReference type="RefSeq" id="WP_188529797.1">
    <property type="nucleotide sequence ID" value="NZ_BMGR01000003.1"/>
</dbReference>
<feature type="compositionally biased region" description="Basic and acidic residues" evidence="1">
    <location>
        <begin position="131"/>
        <end position="152"/>
    </location>
</feature>
<evidence type="ECO:0000313" key="3">
    <source>
        <dbReference type="EMBL" id="GGF95640.1"/>
    </source>
</evidence>
<feature type="region of interest" description="Disordered" evidence="1">
    <location>
        <begin position="131"/>
        <end position="177"/>
    </location>
</feature>
<keyword evidence="4" id="KW-1185">Reference proteome</keyword>
<organism evidence="3 4">
    <name type="scientific">Paenibacillus abyssi</name>
    <dbReference type="NCBI Taxonomy" id="1340531"/>
    <lineage>
        <taxon>Bacteria</taxon>
        <taxon>Bacillati</taxon>
        <taxon>Bacillota</taxon>
        <taxon>Bacilli</taxon>
        <taxon>Bacillales</taxon>
        <taxon>Paenibacillaceae</taxon>
        <taxon>Paenibacillus</taxon>
    </lineage>
</organism>
<keyword evidence="2" id="KW-0812">Transmembrane</keyword>
<dbReference type="PANTHER" id="PTHR35792:SF2">
    <property type="entry name" value="GENERAL STRESS PROTEIN"/>
    <property type="match status" value="1"/>
</dbReference>
<dbReference type="EMBL" id="BMGR01000003">
    <property type="protein sequence ID" value="GGF95640.1"/>
    <property type="molecule type" value="Genomic_DNA"/>
</dbReference>
<dbReference type="Proteomes" id="UP000644756">
    <property type="component" value="Unassembled WGS sequence"/>
</dbReference>
<reference evidence="3" key="2">
    <citation type="submission" date="2020-09" db="EMBL/GenBank/DDBJ databases">
        <authorList>
            <person name="Sun Q."/>
            <person name="Zhou Y."/>
        </authorList>
    </citation>
    <scope>NUCLEOTIDE SEQUENCE</scope>
    <source>
        <strain evidence="3">CGMCC 1.12987</strain>
    </source>
</reference>
<evidence type="ECO:0000313" key="4">
    <source>
        <dbReference type="Proteomes" id="UP000644756"/>
    </source>
</evidence>
<evidence type="ECO:0000256" key="1">
    <source>
        <dbReference type="SAM" id="MobiDB-lite"/>
    </source>
</evidence>
<evidence type="ECO:0000256" key="2">
    <source>
        <dbReference type="SAM" id="Phobius"/>
    </source>
</evidence>
<proteinExistence type="predicted"/>
<accession>A0A917CQZ0</accession>
<dbReference type="AlphaFoldDB" id="A0A917CQZ0"/>
<sequence>MENMEKELPIKTENGMMKGALIGGLIGAAAALLFAPKAGRELRSDLRVKAGEATDVVKAKGAIMAETAQGAVKAVGEQATLLKGKVQDIAASAKQRAADTASQAHELVDTVADKARETANVIGMRGKEAIDTAESKAHETIDQAESKAEDPSANKSPNKANTAANTTNTAAKTAEKH</sequence>
<feature type="compositionally biased region" description="Low complexity" evidence="1">
    <location>
        <begin position="153"/>
        <end position="177"/>
    </location>
</feature>
<keyword evidence="2" id="KW-0472">Membrane</keyword>
<comment type="caution">
    <text evidence="3">The sequence shown here is derived from an EMBL/GenBank/DDBJ whole genome shotgun (WGS) entry which is preliminary data.</text>
</comment>